<dbReference type="STRING" id="1212491.LFA_1890"/>
<dbReference type="HOGENOM" id="CLU_510729_0_0_6"/>
<dbReference type="KEGG" id="lfa:LFA_1890"/>
<feature type="region of interest" description="Disordered" evidence="1">
    <location>
        <begin position="492"/>
        <end position="533"/>
    </location>
</feature>
<proteinExistence type="predicted"/>
<evidence type="ECO:0000313" key="2">
    <source>
        <dbReference type="EMBL" id="CEG57284.1"/>
    </source>
</evidence>
<organism evidence="2 3">
    <name type="scientific">Legionella fallonii LLAP-10</name>
    <dbReference type="NCBI Taxonomy" id="1212491"/>
    <lineage>
        <taxon>Bacteria</taxon>
        <taxon>Pseudomonadati</taxon>
        <taxon>Pseudomonadota</taxon>
        <taxon>Gammaproteobacteria</taxon>
        <taxon>Legionellales</taxon>
        <taxon>Legionellaceae</taxon>
        <taxon>Legionella</taxon>
    </lineage>
</organism>
<sequence length="533" mass="60888">MARPKTILLQLFAEQGCLLRMVGGKDDATKKELQAIQEIEGGKLYNRPSSFIVKDIAVPPYGTETQFGIFVAPTAARAFYKQQTYSNSIPNIIENYFEERPNTSQLEYMINKLNRLDGSGHGKIQLKNLERQAIFDKLLEMRDRSTGKIPDIDTKSHVLNFLTQLANNPKFANIEFTKAFEKAVSEQDLPEYLKRQIRNTFSKYLSVCEDKSIKGLQAFIQERQVLKLSNWNALAADICYNSNNTSGQNSFDGFFGGDSSNAEEKPFNIENFLDTCLQEQPETDFFINPSLSNDAVEMPISFDGVFSINTTLKEGSISLQMLFEEHPLPEASRILFIKTFQELYPGIKTTDMVGYDKIKVVFDTLHDRQIMQGIRYAQSTSQYTDPTKENYKHIEINECIAFPCFEDILGIHFHPDMSEANWQQAELFYRAMLDKEIELSFFCYDPKNPEQLAGPFNLTEARQYKINRCEDTSSQESSVKILRRLGASKTFKPSITNEYDEPPTVVENSTVDQDEPTDQENELDTGSNKNFRG</sequence>
<dbReference type="RefSeq" id="WP_045095808.1">
    <property type="nucleotide sequence ID" value="NZ_LN614827.1"/>
</dbReference>
<feature type="compositionally biased region" description="Acidic residues" evidence="1">
    <location>
        <begin position="512"/>
        <end position="523"/>
    </location>
</feature>
<name>A0A098G5M8_9GAMM</name>
<dbReference type="EMBL" id="LN614827">
    <property type="protein sequence ID" value="CEG57284.1"/>
    <property type="molecule type" value="Genomic_DNA"/>
</dbReference>
<dbReference type="AlphaFoldDB" id="A0A098G5M8"/>
<reference evidence="3" key="1">
    <citation type="submission" date="2014-09" db="EMBL/GenBank/DDBJ databases">
        <authorList>
            <person name="Gomez-Valero L."/>
        </authorList>
    </citation>
    <scope>NUCLEOTIDE SEQUENCE [LARGE SCALE GENOMIC DNA]</scope>
    <source>
        <strain evidence="3">ATCC700992</strain>
    </source>
</reference>
<evidence type="ECO:0000313" key="3">
    <source>
        <dbReference type="Proteomes" id="UP000032430"/>
    </source>
</evidence>
<accession>A0A098G5M8</accession>
<keyword evidence="3" id="KW-1185">Reference proteome</keyword>
<gene>
    <name evidence="2" type="ORF">LFA_1890</name>
</gene>
<evidence type="ECO:0000256" key="1">
    <source>
        <dbReference type="SAM" id="MobiDB-lite"/>
    </source>
</evidence>
<dbReference type="Proteomes" id="UP000032430">
    <property type="component" value="Chromosome I"/>
</dbReference>
<protein>
    <submittedName>
        <fullName evidence="2">Uncharacterized protein</fullName>
    </submittedName>
</protein>
<feature type="compositionally biased region" description="Polar residues" evidence="1">
    <location>
        <begin position="524"/>
        <end position="533"/>
    </location>
</feature>